<dbReference type="EMBL" id="UINC01171746">
    <property type="protein sequence ID" value="SVD76469.1"/>
    <property type="molecule type" value="Genomic_DNA"/>
</dbReference>
<organism evidence="1">
    <name type="scientific">marine metagenome</name>
    <dbReference type="NCBI Taxonomy" id="408172"/>
    <lineage>
        <taxon>unclassified sequences</taxon>
        <taxon>metagenomes</taxon>
        <taxon>ecological metagenomes</taxon>
    </lineage>
</organism>
<evidence type="ECO:0000313" key="1">
    <source>
        <dbReference type="EMBL" id="SVD76469.1"/>
    </source>
</evidence>
<reference evidence="1" key="1">
    <citation type="submission" date="2018-05" db="EMBL/GenBank/DDBJ databases">
        <authorList>
            <person name="Lanie J.A."/>
            <person name="Ng W.-L."/>
            <person name="Kazmierczak K.M."/>
            <person name="Andrzejewski T.M."/>
            <person name="Davidsen T.M."/>
            <person name="Wayne K.J."/>
            <person name="Tettelin H."/>
            <person name="Glass J.I."/>
            <person name="Rusch D."/>
            <person name="Podicherti R."/>
            <person name="Tsui H.-C.T."/>
            <person name="Winkler M.E."/>
        </authorList>
    </citation>
    <scope>NUCLEOTIDE SEQUENCE</scope>
</reference>
<name>A0A382Y098_9ZZZZ</name>
<proteinExistence type="predicted"/>
<protein>
    <submittedName>
        <fullName evidence="1">Uncharacterized protein</fullName>
    </submittedName>
</protein>
<feature type="non-terminal residue" evidence="1">
    <location>
        <position position="49"/>
    </location>
</feature>
<gene>
    <name evidence="1" type="ORF">METZ01_LOCUS429323</name>
</gene>
<dbReference type="AlphaFoldDB" id="A0A382Y098"/>
<accession>A0A382Y098</accession>
<sequence length="49" mass="5128">MKRKSLLSAATAEATFVGSVRCGHSVSMSSLDSVLFLPLKAVPMIVFGS</sequence>